<evidence type="ECO:0000256" key="1">
    <source>
        <dbReference type="ARBA" id="ARBA00009617"/>
    </source>
</evidence>
<dbReference type="InterPro" id="IPR036259">
    <property type="entry name" value="MFS_trans_sf"/>
</dbReference>
<keyword evidence="2" id="KW-1133">Transmembrane helix</keyword>
<evidence type="ECO:0000313" key="4">
    <source>
        <dbReference type="Proteomes" id="UP000539372"/>
    </source>
</evidence>
<evidence type="ECO:0000313" key="3">
    <source>
        <dbReference type="EMBL" id="NMM43361.1"/>
    </source>
</evidence>
<keyword evidence="2" id="KW-0812">Transmembrane</keyword>
<keyword evidence="2" id="KW-0472">Membrane</keyword>
<feature type="transmembrane region" description="Helical" evidence="2">
    <location>
        <begin position="322"/>
        <end position="345"/>
    </location>
</feature>
<dbReference type="AlphaFoldDB" id="A0A7Y0DXF3"/>
<feature type="transmembrane region" description="Helical" evidence="2">
    <location>
        <begin position="405"/>
        <end position="432"/>
    </location>
</feature>
<dbReference type="Gene3D" id="1.20.1250.20">
    <property type="entry name" value="MFS general substrate transporter like domains"/>
    <property type="match status" value="2"/>
</dbReference>
<dbReference type="RefSeq" id="WP_169623644.1">
    <property type="nucleotide sequence ID" value="NZ_JABBNT010000001.1"/>
</dbReference>
<dbReference type="Pfam" id="PF13347">
    <property type="entry name" value="MFS_2"/>
    <property type="match status" value="1"/>
</dbReference>
<feature type="transmembrane region" description="Helical" evidence="2">
    <location>
        <begin position="269"/>
        <end position="289"/>
    </location>
</feature>
<sequence length="464" mass="49142">MTQTAAHSTLLRRILVPYALPGFAIALPTIPVYIALPSLYGIDQGLGLAAVGAVLLIARAFDTVTDPIIGALSDRSSIGRMRRKPWIAVGSVIAGIGLWNVLAPDPGDGLAYLLFWSIVLYTGWTMVAVPYLAWGAELTENYRDRARVTSWREGAGLLGIIGASALSAAIVNAGGTNGMALQAVVLATVTVGAIFLTAALAFVPDDAAPSGMEQPLSEMRRGLHRLFKNRLFLRLLTAWFMNGLANGIPAALFMVYLEFGLGATASESTVLILIYFAAAVAGIPLWLWLTRRFDKHRIWCGAMAMASLAFLCVPLLPDGAILGFAAICLLTGAAFGADLALPPAIQADVADYDRLRTGYRREGLIFAFWGMGTKLALAGSAGIALPGVVWLGFDPEAPTASGLTALVAVYAVLPVAIKLLTTAFMWGFPLGAVRHGTVQRRLAALSRHSTRRMPPCGSAYSPCS</sequence>
<feature type="transmembrane region" description="Helical" evidence="2">
    <location>
        <begin position="109"/>
        <end position="134"/>
    </location>
</feature>
<gene>
    <name evidence="3" type="ORF">HH303_02645</name>
</gene>
<comment type="similarity">
    <text evidence="1">Belongs to the sodium:galactoside symporter (TC 2.A.2) family.</text>
</comment>
<feature type="transmembrane region" description="Helical" evidence="2">
    <location>
        <begin position="231"/>
        <end position="257"/>
    </location>
</feature>
<name>A0A7Y0DXF3_9PROT</name>
<comment type="caution">
    <text evidence="3">The sequence shown here is derived from an EMBL/GenBank/DDBJ whole genome shotgun (WGS) entry which is preliminary data.</text>
</comment>
<reference evidence="3 4" key="1">
    <citation type="submission" date="2020-04" db="EMBL/GenBank/DDBJ databases">
        <title>Rhodospirillaceae bacterium KN72 isolated from deep sea.</title>
        <authorList>
            <person name="Zhang D.-C."/>
        </authorList>
    </citation>
    <scope>NUCLEOTIDE SEQUENCE [LARGE SCALE GENOMIC DNA]</scope>
    <source>
        <strain evidence="3 4">KN72</strain>
    </source>
</reference>
<feature type="transmembrane region" description="Helical" evidence="2">
    <location>
        <begin position="155"/>
        <end position="174"/>
    </location>
</feature>
<dbReference type="GO" id="GO:0008643">
    <property type="term" value="P:carbohydrate transport"/>
    <property type="evidence" value="ECO:0007669"/>
    <property type="project" value="InterPro"/>
</dbReference>
<accession>A0A7Y0DXF3</accession>
<feature type="transmembrane region" description="Helical" evidence="2">
    <location>
        <begin position="298"/>
        <end position="316"/>
    </location>
</feature>
<feature type="transmembrane region" description="Helical" evidence="2">
    <location>
        <begin position="15"/>
        <end position="34"/>
    </location>
</feature>
<feature type="transmembrane region" description="Helical" evidence="2">
    <location>
        <begin position="46"/>
        <end position="64"/>
    </location>
</feature>
<feature type="transmembrane region" description="Helical" evidence="2">
    <location>
        <begin position="85"/>
        <end position="103"/>
    </location>
</feature>
<dbReference type="PANTHER" id="PTHR11328">
    <property type="entry name" value="MAJOR FACILITATOR SUPERFAMILY DOMAIN-CONTAINING PROTEIN"/>
    <property type="match status" value="1"/>
</dbReference>
<dbReference type="PANTHER" id="PTHR11328:SF24">
    <property type="entry name" value="MAJOR FACILITATOR SUPERFAMILY (MFS) PROFILE DOMAIN-CONTAINING PROTEIN"/>
    <property type="match status" value="1"/>
</dbReference>
<feature type="transmembrane region" description="Helical" evidence="2">
    <location>
        <begin position="366"/>
        <end position="393"/>
    </location>
</feature>
<evidence type="ECO:0000256" key="2">
    <source>
        <dbReference type="SAM" id="Phobius"/>
    </source>
</evidence>
<dbReference type="GO" id="GO:0015293">
    <property type="term" value="F:symporter activity"/>
    <property type="evidence" value="ECO:0007669"/>
    <property type="project" value="InterPro"/>
</dbReference>
<dbReference type="Proteomes" id="UP000539372">
    <property type="component" value="Unassembled WGS sequence"/>
</dbReference>
<keyword evidence="4" id="KW-1185">Reference proteome</keyword>
<feature type="transmembrane region" description="Helical" evidence="2">
    <location>
        <begin position="180"/>
        <end position="203"/>
    </location>
</feature>
<protein>
    <submittedName>
        <fullName evidence="3">MFS transporter</fullName>
    </submittedName>
</protein>
<proteinExistence type="inferred from homology"/>
<dbReference type="GO" id="GO:0005886">
    <property type="term" value="C:plasma membrane"/>
    <property type="evidence" value="ECO:0007669"/>
    <property type="project" value="TreeGrafter"/>
</dbReference>
<dbReference type="EMBL" id="JABBNT010000001">
    <property type="protein sequence ID" value="NMM43361.1"/>
    <property type="molecule type" value="Genomic_DNA"/>
</dbReference>
<organism evidence="3 4">
    <name type="scientific">Pacificispira spongiicola</name>
    <dbReference type="NCBI Taxonomy" id="2729598"/>
    <lineage>
        <taxon>Bacteria</taxon>
        <taxon>Pseudomonadati</taxon>
        <taxon>Pseudomonadota</taxon>
        <taxon>Alphaproteobacteria</taxon>
        <taxon>Rhodospirillales</taxon>
        <taxon>Rhodospirillaceae</taxon>
        <taxon>Pacificispira</taxon>
    </lineage>
</organism>
<dbReference type="InterPro" id="IPR039672">
    <property type="entry name" value="MFS_2"/>
</dbReference>
<dbReference type="SUPFAM" id="SSF103473">
    <property type="entry name" value="MFS general substrate transporter"/>
    <property type="match status" value="1"/>
</dbReference>